<keyword evidence="2" id="KW-1185">Reference proteome</keyword>
<protein>
    <submittedName>
        <fullName evidence="1">Sodium-coupled monocarboxylate transporter</fullName>
    </submittedName>
</protein>
<evidence type="ECO:0000313" key="2">
    <source>
        <dbReference type="Proteomes" id="UP001056778"/>
    </source>
</evidence>
<evidence type="ECO:0000313" key="1">
    <source>
        <dbReference type="EMBL" id="KAI4470153.1"/>
    </source>
</evidence>
<name>A0ACB9TT98_HOLOL</name>
<dbReference type="Proteomes" id="UP001056778">
    <property type="component" value="Chromosome 1"/>
</dbReference>
<organism evidence="1 2">
    <name type="scientific">Holotrichia oblita</name>
    <name type="common">Chafer beetle</name>
    <dbReference type="NCBI Taxonomy" id="644536"/>
    <lineage>
        <taxon>Eukaryota</taxon>
        <taxon>Metazoa</taxon>
        <taxon>Ecdysozoa</taxon>
        <taxon>Arthropoda</taxon>
        <taxon>Hexapoda</taxon>
        <taxon>Insecta</taxon>
        <taxon>Pterygota</taxon>
        <taxon>Neoptera</taxon>
        <taxon>Endopterygota</taxon>
        <taxon>Coleoptera</taxon>
        <taxon>Polyphaga</taxon>
        <taxon>Scarabaeiformia</taxon>
        <taxon>Scarabaeidae</taxon>
        <taxon>Melolonthinae</taxon>
        <taxon>Holotrichia</taxon>
    </lineage>
</organism>
<sequence length="1297" mass="145715">MGITSYFFLPVFYRLQVTSVYEYLGVRFDNKVRILGSLLYAIYMILFLPIVIYIPALALGQVTNLNVHLITPMVCVVCIFYTTLGGLKAVVWTDAIQFGVMLGSMIVVIGVGLWNESGFQNVIQNASTGGRLDISTLSAVLNCLAATIYEDFISPFIRKDTSKEQIGVYLKVIVLVIGVISTALVYVVEKLGGLAPLTLAFAGVTSGPILGLFLMGMVLPQITSKEEDCFSYILEENSYTSRQVRDAAVQTDTRLTWCTQTQTGYDIASHSPTILKLKKQLDEKNERIRELQNQAKLFVSEKKTMSIEDFKEACKHYLPESLSKTVNMVAELKARKPAGNRYTLEFKQHALSLYYSSPRTYKQLVQKYHFPSLDTLRRMTRNIKQAPGLNEFIFRSLQVKLKSRCQKDKVCILTMNEMSLKANLQYDLMKDEIVGFHDIGKGKVLLPARNVLVLMARGVNDKWKQPLEYYFVHSTCKAEDLKQIIINCIEKMLSTGLDVRAVVSDMGTNFKQVSKMFGINKHNSSFQVNGKNIYYIFDTPHLLKNIRSTLMKYSVVFEAMSTYMANGELEGQAIGTVNMLEKFDQLFDILNASTSTTTNQYKKPYRGTQKQESFLKEMLTNLNSMRVYKDTPAENFFGKIRQQGGNSVNPTPKQFTAAFKKLSCGDLLVCPENFNCAEDGDILLMDKEFHDIPTCTKEIPITPTQTFKITNVDFRRNDLPTKNMEHYIAGYLIKKCLLKHVCNECESFSKATTNLSSSVLFCHFKGDTDKYGESSGAFGKLKMPDISFLDYVSDMEKALMKNVQSVIKGKVSQGLYKELKTIEFIHPCREFPKEYMLRLFIRMRIYYIVKYMNRRLNVGNTLKDKVYEWQKYLLIQLKQFSVTSLNVHLITPIVCCVCVFYTTLGGMKAVVWTDAIQFGVMLGSMLVVIGIGLWKGGGLQTVLENSSQGGRLDISLDFDFFKRNTFWAMIVGQAFHQMSYFSVSQGPVQKFMSLPSFKMVKITLILATIGISIIVCLSVLSGLLMYSYYKDCDPLKAKIIKTNDQILPLYVMEQVSFIPGLCGLFISGIFSAGLSTLSAILNCLAATLYEDFISPFIRKDTSQERISQYLKLIVVILGITSIALVYVVEKLGGLVALTLSLAGVTTGPILGLFSLGILLPQVTAKGALTGGIVSLGLMAWVTVTSQWYKAKGILVDPSLSVSTNGCNYPINNTFATIIEMPVIEEPLAIYKVSFYWYAAMGLVVCIIVALTVSCFTKEEKPLNRDCISPVMQFLIIDNELPRYEEVAALKKFKTTVL</sequence>
<gene>
    <name evidence="1" type="ORF">MML48_1g14272</name>
</gene>
<dbReference type="EMBL" id="CM043015">
    <property type="protein sequence ID" value="KAI4470153.1"/>
    <property type="molecule type" value="Genomic_DNA"/>
</dbReference>
<comment type="caution">
    <text evidence="1">The sequence shown here is derived from an EMBL/GenBank/DDBJ whole genome shotgun (WGS) entry which is preliminary data.</text>
</comment>
<proteinExistence type="predicted"/>
<accession>A0ACB9TT98</accession>
<reference evidence="1" key="1">
    <citation type="submission" date="2022-04" db="EMBL/GenBank/DDBJ databases">
        <title>Chromosome-scale genome assembly of Holotrichia oblita Faldermann.</title>
        <authorList>
            <person name="Rongchong L."/>
        </authorList>
    </citation>
    <scope>NUCLEOTIDE SEQUENCE</scope>
    <source>
        <strain evidence="1">81SQS9</strain>
    </source>
</reference>